<name>A0A6N1NN27_9VIRU</name>
<accession>A0A6N1NN27</accession>
<protein>
    <submittedName>
        <fullName evidence="1">Putative ORFan</fullName>
    </submittedName>
</protein>
<evidence type="ECO:0000313" key="1">
    <source>
        <dbReference type="EMBL" id="QKU34297.1"/>
    </source>
</evidence>
<organism evidence="1">
    <name type="scientific">Tupanvirus deep ocean</name>
    <dbReference type="NCBI Taxonomy" id="2126984"/>
    <lineage>
        <taxon>Viruses</taxon>
        <taxon>Varidnaviria</taxon>
        <taxon>Bamfordvirae</taxon>
        <taxon>Nucleocytoviricota</taxon>
        <taxon>Megaviricetes</taxon>
        <taxon>Imitervirales</taxon>
        <taxon>Mimiviridae</taxon>
        <taxon>Megamimivirinae</taxon>
        <taxon>Tupanvirus</taxon>
        <taxon>Tupanvirus altamarinense</taxon>
    </lineage>
</organism>
<dbReference type="RefSeq" id="YP_010780918.1">
    <property type="nucleotide sequence ID" value="NC_075038.1"/>
</dbReference>
<proteinExistence type="predicted"/>
<reference evidence="1" key="1">
    <citation type="submission" date="2017-06" db="EMBL/GenBank/DDBJ databases">
        <authorList>
            <person name="Assis F.L."/>
            <person name="Abrahao J.S."/>
            <person name="Silva L."/>
            <person name="Khalil J.B."/>
            <person name="Rodrigues R."/>
            <person name="Silva L.S."/>
            <person name="Boratto P."/>
            <person name="Andrade M."/>
            <person name="Kroon E.G."/>
            <person name="Ribeiro B."/>
            <person name="Bergier I."/>
            <person name="Seligmann H."/>
            <person name="Ghigo E."/>
            <person name="Colson P."/>
            <person name="Levasseur A."/>
            <person name="Raoult D."/>
            <person name="Scola B.L."/>
        </authorList>
    </citation>
    <scope>NUCLEOTIDE SEQUENCE</scope>
    <source>
        <strain evidence="1">Deep ocean</strain>
    </source>
</reference>
<reference evidence="1" key="2">
    <citation type="journal article" date="2018" name="Nat. Commun.">
        <title>Tailed giant Tupanvirus possesses the most complete translational apparatus of the known virosphere.</title>
        <authorList>
            <person name="Abrahao J."/>
            <person name="Silva L."/>
            <person name="Silva L.S."/>
            <person name="Khalil J.Y.B."/>
            <person name="Rodrigues R."/>
            <person name="Arantes T."/>
            <person name="Assis F."/>
            <person name="Boratto P."/>
            <person name="Andrade M."/>
            <person name="Kroon E.G."/>
            <person name="Ribeiro B."/>
            <person name="Bergier I."/>
            <person name="Seligmann H."/>
            <person name="Ghigo E."/>
            <person name="Colson P."/>
            <person name="Levasseur A."/>
            <person name="Kroemer G."/>
            <person name="Raoult D."/>
            <person name="La Scola B."/>
        </authorList>
    </citation>
    <scope>NUCLEOTIDE SEQUENCE [LARGE SCALE GENOMIC DNA]</scope>
    <source>
        <strain evidence="1">Deep ocean</strain>
    </source>
</reference>
<dbReference type="EMBL" id="MF405918">
    <property type="protein sequence ID" value="QKU34297.1"/>
    <property type="molecule type" value="Genomic_DNA"/>
</dbReference>
<sequence>MQNNIIIYMDLDYTNQKYLPLLSGAGGIPPNDPRDILKKIRIYLKEKDAYLSNIKDPLANTNIKYIANVNLIAIYMQNIIPHAMKYGAHLTSYGYVCLATYYQHRRNKMYSFRTNEPKKKLFEYGSENAIKNLIFYPFITYIMYKPFSTYFTKPRMAIPLTFVTIPLIYLWDEQVTFASKLIAKTISQFFFQKK</sequence>
<dbReference type="GeneID" id="80517609"/>
<dbReference type="KEGG" id="vg:80517609"/>